<dbReference type="AlphaFoldDB" id="E4THU3"/>
<sequence length="117" mass="14345" precursor="true">MVRFTLFFISLVFSFSFLYADDDQLVKILNREKELLEMEKNLNIEYNERKTSILNNTNECLSRAKTKKEIRDCNKFKRDETEFLQKEMKFRKEQIAQERKELAEQKKKLKPRRKRKS</sequence>
<reference evidence="3 4" key="2">
    <citation type="journal article" date="2011" name="Stand. Genomic Sci.">
        <title>Complete genome sequence of Calditerrivibrio nitroreducens type strain (Yu37-1).</title>
        <authorList>
            <person name="Pitluck S."/>
            <person name="Sikorski J."/>
            <person name="Zeytun A."/>
            <person name="Lapidus A."/>
            <person name="Nolan M."/>
            <person name="Lucas S."/>
            <person name="Hammon N."/>
            <person name="Deshpande S."/>
            <person name="Cheng J.F."/>
            <person name="Tapia R."/>
            <person name="Han C."/>
            <person name="Goodwin L."/>
            <person name="Liolios K."/>
            <person name="Pagani I."/>
            <person name="Ivanova N."/>
            <person name="Mavromatis K."/>
            <person name="Pati A."/>
            <person name="Chen A."/>
            <person name="Palaniappan K."/>
            <person name="Hauser L."/>
            <person name="Chang Y.J."/>
            <person name="Jeffries C.D."/>
            <person name="Detter J.C."/>
            <person name="Brambilla E."/>
            <person name="Djao O.D."/>
            <person name="Rohde M."/>
            <person name="Spring S."/>
            <person name="Goker M."/>
            <person name="Woyke T."/>
            <person name="Bristow J."/>
            <person name="Eisen J.A."/>
            <person name="Markowitz V."/>
            <person name="Hugenholtz P."/>
            <person name="Kyrpides N.C."/>
            <person name="Klenk H.P."/>
            <person name="Land M."/>
        </authorList>
    </citation>
    <scope>NUCLEOTIDE SEQUENCE [LARGE SCALE GENOMIC DNA]</scope>
    <source>
        <strain evidence="4">DSM 19672 / NBRC 101217 / Yu37-1</strain>
    </source>
</reference>
<feature type="chain" id="PRO_5005673726" evidence="2">
    <location>
        <begin position="21"/>
        <end position="117"/>
    </location>
</feature>
<evidence type="ECO:0000256" key="2">
    <source>
        <dbReference type="SAM" id="SignalP"/>
    </source>
</evidence>
<keyword evidence="2" id="KW-0732">Signal</keyword>
<dbReference type="KEGG" id="cni:Calni_2060"/>
<dbReference type="Proteomes" id="UP000007039">
    <property type="component" value="Chromosome"/>
</dbReference>
<dbReference type="EMBL" id="CP002347">
    <property type="protein sequence ID" value="ADR19954.1"/>
    <property type="molecule type" value="Genomic_DNA"/>
</dbReference>
<feature type="coiled-coil region" evidence="1">
    <location>
        <begin position="81"/>
        <end position="108"/>
    </location>
</feature>
<dbReference type="HOGENOM" id="CLU_2080430_0_0_0"/>
<dbReference type="RefSeq" id="WP_013452160.1">
    <property type="nucleotide sequence ID" value="NC_014758.1"/>
</dbReference>
<evidence type="ECO:0000256" key="1">
    <source>
        <dbReference type="SAM" id="Coils"/>
    </source>
</evidence>
<protein>
    <submittedName>
        <fullName evidence="3">Uncharacterized protein</fullName>
    </submittedName>
</protein>
<keyword evidence="1" id="KW-0175">Coiled coil</keyword>
<accession>E4THU3</accession>
<name>E4THU3_CALNY</name>
<keyword evidence="4" id="KW-1185">Reference proteome</keyword>
<dbReference type="STRING" id="768670.Calni_2060"/>
<evidence type="ECO:0000313" key="4">
    <source>
        <dbReference type="Proteomes" id="UP000007039"/>
    </source>
</evidence>
<feature type="signal peptide" evidence="2">
    <location>
        <begin position="1"/>
        <end position="20"/>
    </location>
</feature>
<gene>
    <name evidence="3" type="ordered locus">Calni_2060</name>
</gene>
<proteinExistence type="predicted"/>
<reference key="1">
    <citation type="submission" date="2010-11" db="EMBL/GenBank/DDBJ databases">
        <title>The complete genome of chromosome of Calditerrivibrio nitroreducens DSM 19672.</title>
        <authorList>
            <consortium name="US DOE Joint Genome Institute (JGI-PGF)"/>
            <person name="Lucas S."/>
            <person name="Copeland A."/>
            <person name="Lapidus A."/>
            <person name="Bruce D."/>
            <person name="Goodwin L."/>
            <person name="Pitluck S."/>
            <person name="Kyrpides N."/>
            <person name="Mavromatis K."/>
            <person name="Ivanova N."/>
            <person name="Mikhailova N."/>
            <person name="Zeytun A."/>
            <person name="Brettin T."/>
            <person name="Detter J.C."/>
            <person name="Tapia R."/>
            <person name="Han C."/>
            <person name="Land M."/>
            <person name="Hauser L."/>
            <person name="Markowitz V."/>
            <person name="Cheng J.-F."/>
            <person name="Hugenholtz P."/>
            <person name="Woyke T."/>
            <person name="Wu D."/>
            <person name="Spring S."/>
            <person name="Schroeder M."/>
            <person name="Brambilla E."/>
            <person name="Klenk H.-P."/>
            <person name="Eisen J.A."/>
        </authorList>
    </citation>
    <scope>NUCLEOTIDE SEQUENCE [LARGE SCALE GENOMIC DNA]</scope>
    <source>
        <strain>DSM 19672</strain>
    </source>
</reference>
<evidence type="ECO:0000313" key="3">
    <source>
        <dbReference type="EMBL" id="ADR19954.1"/>
    </source>
</evidence>
<organism evidence="3 4">
    <name type="scientific">Calditerrivibrio nitroreducens (strain DSM 19672 / NBRC 101217 / Yu37-1)</name>
    <dbReference type="NCBI Taxonomy" id="768670"/>
    <lineage>
        <taxon>Bacteria</taxon>
        <taxon>Pseudomonadati</taxon>
        <taxon>Deferribacterota</taxon>
        <taxon>Deferribacteres</taxon>
        <taxon>Deferribacterales</taxon>
        <taxon>Calditerrivibrionaceae</taxon>
    </lineage>
</organism>